<reference evidence="2 3" key="1">
    <citation type="submission" date="2020-03" db="EMBL/GenBank/DDBJ databases">
        <title>Whole genome shotgun sequence of Phytohabitans flavus NBRC 107702.</title>
        <authorList>
            <person name="Komaki H."/>
            <person name="Tamura T."/>
        </authorList>
    </citation>
    <scope>NUCLEOTIDE SEQUENCE [LARGE SCALE GENOMIC DNA]</scope>
    <source>
        <strain evidence="2 3">NBRC 107702</strain>
    </source>
</reference>
<evidence type="ECO:0000256" key="1">
    <source>
        <dbReference type="SAM" id="MobiDB-lite"/>
    </source>
</evidence>
<gene>
    <name evidence="2" type="ORF">Pflav_036350</name>
</gene>
<reference evidence="2 3" key="2">
    <citation type="submission" date="2020-03" db="EMBL/GenBank/DDBJ databases">
        <authorList>
            <person name="Ichikawa N."/>
            <person name="Kimura A."/>
            <person name="Kitahashi Y."/>
            <person name="Uohara A."/>
        </authorList>
    </citation>
    <scope>NUCLEOTIDE SEQUENCE [LARGE SCALE GENOMIC DNA]</scope>
    <source>
        <strain evidence="2 3">NBRC 107702</strain>
    </source>
</reference>
<evidence type="ECO:0000313" key="3">
    <source>
        <dbReference type="Proteomes" id="UP000502508"/>
    </source>
</evidence>
<keyword evidence="3" id="KW-1185">Reference proteome</keyword>
<evidence type="ECO:0000313" key="2">
    <source>
        <dbReference type="EMBL" id="BCB77225.1"/>
    </source>
</evidence>
<organism evidence="2 3">
    <name type="scientific">Phytohabitans flavus</name>
    <dbReference type="NCBI Taxonomy" id="1076124"/>
    <lineage>
        <taxon>Bacteria</taxon>
        <taxon>Bacillati</taxon>
        <taxon>Actinomycetota</taxon>
        <taxon>Actinomycetes</taxon>
        <taxon>Micromonosporales</taxon>
        <taxon>Micromonosporaceae</taxon>
    </lineage>
</organism>
<dbReference type="Proteomes" id="UP000502508">
    <property type="component" value="Chromosome"/>
</dbReference>
<name>A0A6F8XTR7_9ACTN</name>
<feature type="region of interest" description="Disordered" evidence="1">
    <location>
        <begin position="1"/>
        <end position="97"/>
    </location>
</feature>
<dbReference type="EMBL" id="AP022870">
    <property type="protein sequence ID" value="BCB77225.1"/>
    <property type="molecule type" value="Genomic_DNA"/>
</dbReference>
<dbReference type="AlphaFoldDB" id="A0A6F8XTR7"/>
<sequence>MAGPLRRAFRRPGAEPVAGRQRREDRAEHREPQDQAGHRAGRHRAVDNNTDKHRYERFPRLMPGGQQGGLPDMPPLSTDRAAQDGTSIASHSKVRLI</sequence>
<feature type="compositionally biased region" description="Basic and acidic residues" evidence="1">
    <location>
        <begin position="21"/>
        <end position="37"/>
    </location>
</feature>
<accession>A0A6F8XTR7</accession>
<dbReference type="KEGG" id="pfla:Pflav_036350"/>
<protein>
    <submittedName>
        <fullName evidence="2">Uncharacterized protein</fullName>
    </submittedName>
</protein>
<proteinExistence type="predicted"/>
<feature type="compositionally biased region" description="Basic and acidic residues" evidence="1">
    <location>
        <begin position="44"/>
        <end position="59"/>
    </location>
</feature>